<keyword evidence="1" id="KW-0175">Coiled coil</keyword>
<dbReference type="EMBL" id="BGPR01023059">
    <property type="protein sequence ID" value="GBN89945.1"/>
    <property type="molecule type" value="Genomic_DNA"/>
</dbReference>
<keyword evidence="3" id="KW-1185">Reference proteome</keyword>
<evidence type="ECO:0000313" key="3">
    <source>
        <dbReference type="Proteomes" id="UP000499080"/>
    </source>
</evidence>
<comment type="caution">
    <text evidence="2">The sequence shown here is derived from an EMBL/GenBank/DDBJ whole genome shotgun (WGS) entry which is preliminary data.</text>
</comment>
<sequence>MSIFAGERKCDLKILDEELGEKVDDSHKLKDLKKNILASKEYDEECSKEWLNTIINERKENEEIEERKRQEEIAERKRQEVIAERKHQEELKWWYVGEEKNKNTKNASGRKNTMNGSERMKWNLSCKKYVLEQKVGFQILSPMKM</sequence>
<proteinExistence type="predicted"/>
<evidence type="ECO:0000256" key="1">
    <source>
        <dbReference type="SAM" id="Coils"/>
    </source>
</evidence>
<accession>A0A4Y2SSL8</accession>
<reference evidence="2 3" key="1">
    <citation type="journal article" date="2019" name="Sci. Rep.">
        <title>Orb-weaving spider Araneus ventricosus genome elucidates the spidroin gene catalogue.</title>
        <authorList>
            <person name="Kono N."/>
            <person name="Nakamura H."/>
            <person name="Ohtoshi R."/>
            <person name="Moran D.A.P."/>
            <person name="Shinohara A."/>
            <person name="Yoshida Y."/>
            <person name="Fujiwara M."/>
            <person name="Mori M."/>
            <person name="Tomita M."/>
            <person name="Arakawa K."/>
        </authorList>
    </citation>
    <scope>NUCLEOTIDE SEQUENCE [LARGE SCALE GENOMIC DNA]</scope>
</reference>
<dbReference type="Proteomes" id="UP000499080">
    <property type="component" value="Unassembled WGS sequence"/>
</dbReference>
<gene>
    <name evidence="2" type="ORF">AVEN_28787_1</name>
</gene>
<name>A0A4Y2SSL8_ARAVE</name>
<dbReference type="AlphaFoldDB" id="A0A4Y2SSL8"/>
<feature type="coiled-coil region" evidence="1">
    <location>
        <begin position="47"/>
        <end position="84"/>
    </location>
</feature>
<organism evidence="2 3">
    <name type="scientific">Araneus ventricosus</name>
    <name type="common">Orbweaver spider</name>
    <name type="synonym">Epeira ventricosa</name>
    <dbReference type="NCBI Taxonomy" id="182803"/>
    <lineage>
        <taxon>Eukaryota</taxon>
        <taxon>Metazoa</taxon>
        <taxon>Ecdysozoa</taxon>
        <taxon>Arthropoda</taxon>
        <taxon>Chelicerata</taxon>
        <taxon>Arachnida</taxon>
        <taxon>Araneae</taxon>
        <taxon>Araneomorphae</taxon>
        <taxon>Entelegynae</taxon>
        <taxon>Araneoidea</taxon>
        <taxon>Araneidae</taxon>
        <taxon>Araneus</taxon>
    </lineage>
</organism>
<protein>
    <submittedName>
        <fullName evidence="2">Uncharacterized protein</fullName>
    </submittedName>
</protein>
<evidence type="ECO:0000313" key="2">
    <source>
        <dbReference type="EMBL" id="GBN89945.1"/>
    </source>
</evidence>